<reference evidence="3 4" key="1">
    <citation type="journal article" date="2019" name="Nat. Ecol. Evol.">
        <title>Megaphylogeny resolves global patterns of mushroom evolution.</title>
        <authorList>
            <person name="Varga T."/>
            <person name="Krizsan K."/>
            <person name="Foldi C."/>
            <person name="Dima B."/>
            <person name="Sanchez-Garcia M."/>
            <person name="Sanchez-Ramirez S."/>
            <person name="Szollosi G.J."/>
            <person name="Szarkandi J.G."/>
            <person name="Papp V."/>
            <person name="Albert L."/>
            <person name="Andreopoulos W."/>
            <person name="Angelini C."/>
            <person name="Antonin V."/>
            <person name="Barry K.W."/>
            <person name="Bougher N.L."/>
            <person name="Buchanan P."/>
            <person name="Buyck B."/>
            <person name="Bense V."/>
            <person name="Catcheside P."/>
            <person name="Chovatia M."/>
            <person name="Cooper J."/>
            <person name="Damon W."/>
            <person name="Desjardin D."/>
            <person name="Finy P."/>
            <person name="Geml J."/>
            <person name="Haridas S."/>
            <person name="Hughes K."/>
            <person name="Justo A."/>
            <person name="Karasinski D."/>
            <person name="Kautmanova I."/>
            <person name="Kiss B."/>
            <person name="Kocsube S."/>
            <person name="Kotiranta H."/>
            <person name="LaButti K.M."/>
            <person name="Lechner B.E."/>
            <person name="Liimatainen K."/>
            <person name="Lipzen A."/>
            <person name="Lukacs Z."/>
            <person name="Mihaltcheva S."/>
            <person name="Morgado L.N."/>
            <person name="Niskanen T."/>
            <person name="Noordeloos M.E."/>
            <person name="Ohm R.A."/>
            <person name="Ortiz-Santana B."/>
            <person name="Ovrebo C."/>
            <person name="Racz N."/>
            <person name="Riley R."/>
            <person name="Savchenko A."/>
            <person name="Shiryaev A."/>
            <person name="Soop K."/>
            <person name="Spirin V."/>
            <person name="Szebenyi C."/>
            <person name="Tomsovsky M."/>
            <person name="Tulloss R.E."/>
            <person name="Uehling J."/>
            <person name="Grigoriev I.V."/>
            <person name="Vagvolgyi C."/>
            <person name="Papp T."/>
            <person name="Martin F.M."/>
            <person name="Miettinen O."/>
            <person name="Hibbett D.S."/>
            <person name="Nagy L.G."/>
        </authorList>
    </citation>
    <scope>NUCLEOTIDE SEQUENCE [LARGE SCALE GENOMIC DNA]</scope>
    <source>
        <strain evidence="3 4">CBS 309.79</strain>
    </source>
</reference>
<evidence type="ECO:0000313" key="3">
    <source>
        <dbReference type="EMBL" id="TFL07790.1"/>
    </source>
</evidence>
<name>A0A5C3R3I7_9AGAR</name>
<dbReference type="PIRSF" id="PIRSF015730">
    <property type="entry name" value="TFAR19"/>
    <property type="match status" value="1"/>
</dbReference>
<organism evidence="3 4">
    <name type="scientific">Pterulicium gracile</name>
    <dbReference type="NCBI Taxonomy" id="1884261"/>
    <lineage>
        <taxon>Eukaryota</taxon>
        <taxon>Fungi</taxon>
        <taxon>Dikarya</taxon>
        <taxon>Basidiomycota</taxon>
        <taxon>Agaricomycotina</taxon>
        <taxon>Agaricomycetes</taxon>
        <taxon>Agaricomycetidae</taxon>
        <taxon>Agaricales</taxon>
        <taxon>Pleurotineae</taxon>
        <taxon>Pterulaceae</taxon>
        <taxon>Pterulicium</taxon>
    </lineage>
</organism>
<dbReference type="PANTHER" id="PTHR10840">
    <property type="entry name" value="PROGRAMMED CELL DEATH PROTEIN 5"/>
    <property type="match status" value="1"/>
</dbReference>
<dbReference type="AlphaFoldDB" id="A0A5C3R3I7"/>
<keyword evidence="4" id="KW-1185">Reference proteome</keyword>
<dbReference type="Gene3D" id="1.10.8.140">
    <property type="entry name" value="PDCD5-like"/>
    <property type="match status" value="1"/>
</dbReference>
<dbReference type="InterPro" id="IPR002836">
    <property type="entry name" value="PDCD5-like"/>
</dbReference>
<proteinExistence type="inferred from homology"/>
<dbReference type="Proteomes" id="UP000305067">
    <property type="component" value="Unassembled WGS sequence"/>
</dbReference>
<dbReference type="InterPro" id="IPR036883">
    <property type="entry name" value="PDCD5-like_sf"/>
</dbReference>
<comment type="similarity">
    <text evidence="1">Belongs to the PDCD5 family.</text>
</comment>
<feature type="non-terminal residue" evidence="3">
    <location>
        <position position="1"/>
    </location>
</feature>
<feature type="non-terminal residue" evidence="3">
    <location>
        <position position="100"/>
    </location>
</feature>
<dbReference type="Pfam" id="PF01984">
    <property type="entry name" value="dsDNA_bind"/>
    <property type="match status" value="1"/>
</dbReference>
<gene>
    <name evidence="3" type="ORF">BDV98DRAFT_490721</name>
</gene>
<dbReference type="STRING" id="1884261.A0A5C3R3I7"/>
<sequence>EEEAKRAREEQMRLDVMATVLDAAARERLSRISMVSSERAQQIEGILMRMAQSGQLKGRVTEAQLIDLLEQMENAGGQKAAKKSNIVYSRRRDFDDDDDF</sequence>
<dbReference type="GO" id="GO:0005634">
    <property type="term" value="C:nucleus"/>
    <property type="evidence" value="ECO:0007669"/>
    <property type="project" value="TreeGrafter"/>
</dbReference>
<evidence type="ECO:0000313" key="4">
    <source>
        <dbReference type="Proteomes" id="UP000305067"/>
    </source>
</evidence>
<evidence type="ECO:0000256" key="2">
    <source>
        <dbReference type="SAM" id="MobiDB-lite"/>
    </source>
</evidence>
<dbReference type="SUPFAM" id="SSF46950">
    <property type="entry name" value="Double-stranded DNA-binding domain"/>
    <property type="match status" value="1"/>
</dbReference>
<dbReference type="GO" id="GO:0003677">
    <property type="term" value="F:DNA binding"/>
    <property type="evidence" value="ECO:0007669"/>
    <property type="project" value="InterPro"/>
</dbReference>
<dbReference type="OrthoDB" id="10252486at2759"/>
<accession>A0A5C3R3I7</accession>
<dbReference type="PANTHER" id="PTHR10840:SF0">
    <property type="entry name" value="PROGRAMMED CELL DEATH PROTEIN 5"/>
    <property type="match status" value="1"/>
</dbReference>
<evidence type="ECO:0000256" key="1">
    <source>
        <dbReference type="ARBA" id="ARBA00010490"/>
    </source>
</evidence>
<dbReference type="GO" id="GO:0005829">
    <property type="term" value="C:cytosol"/>
    <property type="evidence" value="ECO:0007669"/>
    <property type="project" value="TreeGrafter"/>
</dbReference>
<dbReference type="EMBL" id="ML178814">
    <property type="protein sequence ID" value="TFL07790.1"/>
    <property type="molecule type" value="Genomic_DNA"/>
</dbReference>
<feature type="region of interest" description="Disordered" evidence="2">
    <location>
        <begin position="75"/>
        <end position="100"/>
    </location>
</feature>
<protein>
    <submittedName>
        <fullName evidence="3">PDCD5-related protein</fullName>
    </submittedName>
</protein>